<dbReference type="PANTHER" id="PTHR34135:SF2">
    <property type="entry name" value="LYSOZYME"/>
    <property type="match status" value="1"/>
</dbReference>
<dbReference type="InterPro" id="IPR002053">
    <property type="entry name" value="Glyco_hydro_25"/>
</dbReference>
<dbReference type="Proteomes" id="UP000243657">
    <property type="component" value="Unassembled WGS sequence"/>
</dbReference>
<name>A0A261F512_9BIFI</name>
<evidence type="ECO:0000256" key="2">
    <source>
        <dbReference type="ARBA" id="ARBA00022801"/>
    </source>
</evidence>
<dbReference type="InterPro" id="IPR036779">
    <property type="entry name" value="LysM_dom_sf"/>
</dbReference>
<dbReference type="InterPro" id="IPR018077">
    <property type="entry name" value="Glyco_hydro_fam25_subgr"/>
</dbReference>
<sequence>MALNGIDISNWQRGINLAAVPADFVVVKATQGTGYVSPAVREQADDALAAGKLLGFYHYASGGSALAEADYFVNTIRDYVGRALLALDFEMGENAAWSNQPNTWIKTFCDRVSATTGVKPLVYIPASGLSRAQGIGDYGLWVAQYANMKPTGYQAAPWNEGAYACAMRQYASTGQLNGYSGNLDLNKFYGDAAAWGKYANPIGNATPATAPAPAPAAVDIEQLARDVIAGKLGDGNTRRERLGANYDAVQARVNQILGANQHTIHVVARGETLSSIAAKYGTNWQHLAQINGLNNPNLIYAGQRITIK</sequence>
<gene>
    <name evidence="5" type="ORF">ALMA_0594</name>
</gene>
<dbReference type="Pfam" id="PF01183">
    <property type="entry name" value="Glyco_hydro_25"/>
    <property type="match status" value="1"/>
</dbReference>
<dbReference type="Pfam" id="PF01476">
    <property type="entry name" value="LysM"/>
    <property type="match status" value="1"/>
</dbReference>
<keyword evidence="3" id="KW-0326">Glycosidase</keyword>
<comment type="similarity">
    <text evidence="1">Belongs to the glycosyl hydrolase 25 family.</text>
</comment>
<protein>
    <submittedName>
        <fullName evidence="5">Glycosyl hydrolase family 25</fullName>
    </submittedName>
</protein>
<dbReference type="SUPFAM" id="SSF51445">
    <property type="entry name" value="(Trans)glycosidases"/>
    <property type="match status" value="1"/>
</dbReference>
<dbReference type="Gene3D" id="3.20.20.80">
    <property type="entry name" value="Glycosidases"/>
    <property type="match status" value="1"/>
</dbReference>
<evidence type="ECO:0000313" key="5">
    <source>
        <dbReference type="EMBL" id="OZG54133.1"/>
    </source>
</evidence>
<dbReference type="EMBL" id="MWWT01000005">
    <property type="protein sequence ID" value="OZG54133.1"/>
    <property type="molecule type" value="Genomic_DNA"/>
</dbReference>
<evidence type="ECO:0000256" key="1">
    <source>
        <dbReference type="ARBA" id="ARBA00010646"/>
    </source>
</evidence>
<dbReference type="GO" id="GO:0009253">
    <property type="term" value="P:peptidoglycan catabolic process"/>
    <property type="evidence" value="ECO:0007669"/>
    <property type="project" value="InterPro"/>
</dbReference>
<dbReference type="SMART" id="SM00257">
    <property type="entry name" value="LysM"/>
    <property type="match status" value="1"/>
</dbReference>
<evidence type="ECO:0000256" key="3">
    <source>
        <dbReference type="ARBA" id="ARBA00023295"/>
    </source>
</evidence>
<dbReference type="GO" id="GO:0016998">
    <property type="term" value="P:cell wall macromolecule catabolic process"/>
    <property type="evidence" value="ECO:0007669"/>
    <property type="project" value="InterPro"/>
</dbReference>
<keyword evidence="6" id="KW-1185">Reference proteome</keyword>
<feature type="domain" description="LysM" evidence="4">
    <location>
        <begin position="263"/>
        <end position="307"/>
    </location>
</feature>
<comment type="caution">
    <text evidence="5">The sequence shown here is derived from an EMBL/GenBank/DDBJ whole genome shotgun (WGS) entry which is preliminary data.</text>
</comment>
<dbReference type="SMART" id="SM01095">
    <property type="entry name" value="Cpl-7"/>
    <property type="match status" value="1"/>
</dbReference>
<dbReference type="InterPro" id="IPR013168">
    <property type="entry name" value="Cpl_7_lyso_C"/>
</dbReference>
<reference evidence="5 6" key="1">
    <citation type="journal article" date="2017" name="BMC Genomics">
        <title>Comparative genomic and phylogenomic analyses of the Bifidobacteriaceae family.</title>
        <authorList>
            <person name="Lugli G.A."/>
            <person name="Milani C."/>
            <person name="Turroni F."/>
            <person name="Duranti S."/>
            <person name="Mancabelli L."/>
            <person name="Mangifesta M."/>
            <person name="Ferrario C."/>
            <person name="Modesto M."/>
            <person name="Mattarelli P."/>
            <person name="Jiri K."/>
            <person name="van Sinderen D."/>
            <person name="Ventura M."/>
        </authorList>
    </citation>
    <scope>NUCLEOTIDE SEQUENCE [LARGE SCALE GENOMIC DNA]</scope>
    <source>
        <strain evidence="5 6">DSM 24762</strain>
    </source>
</reference>
<dbReference type="RefSeq" id="WP_094726333.1">
    <property type="nucleotide sequence ID" value="NZ_JBHLWS010000013.1"/>
</dbReference>
<dbReference type="InterPro" id="IPR017853">
    <property type="entry name" value="GH"/>
</dbReference>
<dbReference type="Pfam" id="PF08230">
    <property type="entry name" value="CW_7"/>
    <property type="match status" value="1"/>
</dbReference>
<proteinExistence type="inferred from homology"/>
<dbReference type="PROSITE" id="PS51782">
    <property type="entry name" value="LYSM"/>
    <property type="match status" value="1"/>
</dbReference>
<dbReference type="SMART" id="SM00641">
    <property type="entry name" value="Glyco_25"/>
    <property type="match status" value="1"/>
</dbReference>
<organism evidence="5 6">
    <name type="scientific">Alloscardovia macacae</name>
    <dbReference type="NCBI Taxonomy" id="1160091"/>
    <lineage>
        <taxon>Bacteria</taxon>
        <taxon>Bacillati</taxon>
        <taxon>Actinomycetota</taxon>
        <taxon>Actinomycetes</taxon>
        <taxon>Bifidobacteriales</taxon>
        <taxon>Bifidobacteriaceae</taxon>
        <taxon>Alloscardovia</taxon>
    </lineage>
</organism>
<dbReference type="AlphaFoldDB" id="A0A261F512"/>
<dbReference type="GO" id="GO:0003796">
    <property type="term" value="F:lysozyme activity"/>
    <property type="evidence" value="ECO:0007669"/>
    <property type="project" value="InterPro"/>
</dbReference>
<dbReference type="GO" id="GO:0016052">
    <property type="term" value="P:carbohydrate catabolic process"/>
    <property type="evidence" value="ECO:0007669"/>
    <property type="project" value="TreeGrafter"/>
</dbReference>
<evidence type="ECO:0000259" key="4">
    <source>
        <dbReference type="PROSITE" id="PS51782"/>
    </source>
</evidence>
<dbReference type="PROSITE" id="PS51904">
    <property type="entry name" value="GLYCOSYL_HYDROL_F25_2"/>
    <property type="match status" value="1"/>
</dbReference>
<dbReference type="InterPro" id="IPR018392">
    <property type="entry name" value="LysM"/>
</dbReference>
<dbReference type="SUPFAM" id="SSF54106">
    <property type="entry name" value="LysM domain"/>
    <property type="match status" value="1"/>
</dbReference>
<accession>A0A261F512</accession>
<dbReference type="PANTHER" id="PTHR34135">
    <property type="entry name" value="LYSOZYME"/>
    <property type="match status" value="1"/>
</dbReference>
<evidence type="ECO:0000313" key="6">
    <source>
        <dbReference type="Proteomes" id="UP000243657"/>
    </source>
</evidence>
<keyword evidence="2 5" id="KW-0378">Hydrolase</keyword>
<dbReference type="CDD" id="cd00118">
    <property type="entry name" value="LysM"/>
    <property type="match status" value="1"/>
</dbReference>
<dbReference type="Gene3D" id="3.10.350.10">
    <property type="entry name" value="LysM domain"/>
    <property type="match status" value="1"/>
</dbReference>